<dbReference type="AlphaFoldDB" id="A0A1D7QFS6"/>
<dbReference type="OrthoDB" id="7183084at2"/>
<dbReference type="InterPro" id="IPR001223">
    <property type="entry name" value="Glyco_hydro18_cat"/>
</dbReference>
<feature type="domain" description="GH18" evidence="7">
    <location>
        <begin position="6"/>
        <end position="259"/>
    </location>
</feature>
<gene>
    <name evidence="8" type="ORF">BFS30_10240</name>
</gene>
<reference evidence="8 9" key="1">
    <citation type="submission" date="2016-08" db="EMBL/GenBank/DDBJ databases">
        <authorList>
            <person name="Seilhamer J.J."/>
        </authorList>
    </citation>
    <scope>NUCLEOTIDE SEQUENCE [LARGE SCALE GENOMIC DNA]</scope>
    <source>
        <strain evidence="8 9">DX4</strain>
    </source>
</reference>
<evidence type="ECO:0000256" key="3">
    <source>
        <dbReference type="ARBA" id="ARBA00022729"/>
    </source>
</evidence>
<keyword evidence="9" id="KW-1185">Reference proteome</keyword>
<evidence type="ECO:0000256" key="5">
    <source>
        <dbReference type="ARBA" id="ARBA00023295"/>
    </source>
</evidence>
<comment type="similarity">
    <text evidence="1">Belongs to the glycosyl hydrolase 18 family.</text>
</comment>
<organism evidence="8 9">
    <name type="scientific">Pedobacter steynii</name>
    <dbReference type="NCBI Taxonomy" id="430522"/>
    <lineage>
        <taxon>Bacteria</taxon>
        <taxon>Pseudomonadati</taxon>
        <taxon>Bacteroidota</taxon>
        <taxon>Sphingobacteriia</taxon>
        <taxon>Sphingobacteriales</taxon>
        <taxon>Sphingobacteriaceae</taxon>
        <taxon>Pedobacter</taxon>
    </lineage>
</organism>
<accession>A0A1D7QFS6</accession>
<dbReference type="SUPFAM" id="SSF51445">
    <property type="entry name" value="(Trans)glycosidases"/>
    <property type="match status" value="1"/>
</dbReference>
<evidence type="ECO:0000256" key="6">
    <source>
        <dbReference type="ARBA" id="ARBA00034414"/>
    </source>
</evidence>
<dbReference type="PROSITE" id="PS51910">
    <property type="entry name" value="GH18_2"/>
    <property type="match status" value="1"/>
</dbReference>
<evidence type="ECO:0000313" key="8">
    <source>
        <dbReference type="EMBL" id="AOM77513.1"/>
    </source>
</evidence>
<dbReference type="Pfam" id="PF23916">
    <property type="entry name" value="TIM-barrel_EndoS"/>
    <property type="match status" value="1"/>
</dbReference>
<dbReference type="InterPro" id="IPR057016">
    <property type="entry name" value="EndoS_F2-like_TIM-barrel"/>
</dbReference>
<sequence>MKAPDPLFVTYWLGYANQKMIIEELPNGIDVINLFLINLDPQKTLQHLYLTSNGMTWASILTGVRVQQNRGVKVLASIISTPNPQISWNTIADPAAFAADVYDLVVNNWGLDGIDIDPEMGGDIPNETFIEVVWQLSKYFGPRSQTGKTMSYVTYQYYADEQLLKQCNALFDYVALMGYFWDLETMINQFELYAGLVSSKKLLFGVQPGAHQATSLAEAVQLTKWQPDNGLKGGMMLFNINIDKDFNYTNGLIKVLKSRELMS</sequence>
<name>A0A1D7QFS6_9SPHI</name>
<dbReference type="EC" id="3.2.1.96" evidence="2"/>
<evidence type="ECO:0000256" key="1">
    <source>
        <dbReference type="ARBA" id="ARBA00009336"/>
    </source>
</evidence>
<protein>
    <recommendedName>
        <fullName evidence="2">mannosyl-glycoprotein endo-beta-N-acetylglucosaminidase</fullName>
        <ecNumber evidence="2">3.2.1.96</ecNumber>
    </recommendedName>
</protein>
<dbReference type="InterPro" id="IPR017853">
    <property type="entry name" value="GH"/>
</dbReference>
<evidence type="ECO:0000259" key="7">
    <source>
        <dbReference type="PROSITE" id="PS51910"/>
    </source>
</evidence>
<keyword evidence="5" id="KW-0326">Glycosidase</keyword>
<evidence type="ECO:0000313" key="9">
    <source>
        <dbReference type="Proteomes" id="UP000094313"/>
    </source>
</evidence>
<dbReference type="KEGG" id="psty:BFS30_10240"/>
<dbReference type="GO" id="GO:0005975">
    <property type="term" value="P:carbohydrate metabolic process"/>
    <property type="evidence" value="ECO:0007669"/>
    <property type="project" value="InterPro"/>
</dbReference>
<evidence type="ECO:0000256" key="2">
    <source>
        <dbReference type="ARBA" id="ARBA00012566"/>
    </source>
</evidence>
<comment type="catalytic activity">
    <reaction evidence="6">
        <text>an N(4)-(oligosaccharide-(1-&gt;3)-[oligosaccharide-(1-&gt;6)]-beta-D-Man-(1-&gt;4)-beta-D-GlcNAc-(1-&gt;4)-alpha-D-GlcNAc)-L-asparaginyl-[protein] + H2O = an oligosaccharide-(1-&gt;3)-[oligosaccharide-(1-&gt;6)]-beta-D-Man-(1-&gt;4)-D-GlcNAc + N(4)-(N-acetyl-beta-D-glucosaminyl)-L-asparaginyl-[protein]</text>
        <dbReference type="Rhea" id="RHEA:73067"/>
        <dbReference type="Rhea" id="RHEA-COMP:12603"/>
        <dbReference type="Rhea" id="RHEA-COMP:18176"/>
        <dbReference type="ChEBI" id="CHEBI:15377"/>
        <dbReference type="ChEBI" id="CHEBI:132248"/>
        <dbReference type="ChEBI" id="CHEBI:192714"/>
        <dbReference type="ChEBI" id="CHEBI:192715"/>
        <dbReference type="EC" id="3.2.1.96"/>
    </reaction>
</comment>
<keyword evidence="3" id="KW-0732">Signal</keyword>
<proteinExistence type="inferred from homology"/>
<dbReference type="EMBL" id="CP017141">
    <property type="protein sequence ID" value="AOM77513.1"/>
    <property type="molecule type" value="Genomic_DNA"/>
</dbReference>
<evidence type="ECO:0000256" key="4">
    <source>
        <dbReference type="ARBA" id="ARBA00022801"/>
    </source>
</evidence>
<keyword evidence="4" id="KW-0378">Hydrolase</keyword>
<dbReference type="Gene3D" id="3.20.20.80">
    <property type="entry name" value="Glycosidases"/>
    <property type="match status" value="1"/>
</dbReference>
<dbReference type="Proteomes" id="UP000094313">
    <property type="component" value="Chromosome"/>
</dbReference>
<dbReference type="GO" id="GO:0033925">
    <property type="term" value="F:mannosyl-glycoprotein endo-beta-N-acetylglucosaminidase activity"/>
    <property type="evidence" value="ECO:0007669"/>
    <property type="project" value="UniProtKB-EC"/>
</dbReference>
<dbReference type="RefSeq" id="WP_069379203.1">
    <property type="nucleotide sequence ID" value="NZ_CP017141.1"/>
</dbReference>